<dbReference type="InterPro" id="IPR044068">
    <property type="entry name" value="CB"/>
</dbReference>
<organism evidence="14 15">
    <name type="scientific">Candidatus Litorirhabdus singularis</name>
    <dbReference type="NCBI Taxonomy" id="2518993"/>
    <lineage>
        <taxon>Bacteria</taxon>
        <taxon>Pseudomonadati</taxon>
        <taxon>Pseudomonadota</taxon>
        <taxon>Gammaproteobacteria</taxon>
        <taxon>Cellvibrionales</taxon>
        <taxon>Halieaceae</taxon>
        <taxon>Candidatus Litorirhabdus</taxon>
    </lineage>
</organism>
<keyword evidence="9 11" id="KW-0233">DNA recombination</keyword>
<dbReference type="Pfam" id="PF02899">
    <property type="entry name" value="Phage_int_SAM_1"/>
    <property type="match status" value="1"/>
</dbReference>
<comment type="similarity">
    <text evidence="2 11">Belongs to the 'phage' integrase family. XerC subfamily.</text>
</comment>
<dbReference type="InterPro" id="IPR010998">
    <property type="entry name" value="Integrase_recombinase_N"/>
</dbReference>
<dbReference type="PROSITE" id="PS51900">
    <property type="entry name" value="CB"/>
    <property type="match status" value="1"/>
</dbReference>
<name>A0ABT3TBG5_9GAMM</name>
<evidence type="ECO:0000256" key="3">
    <source>
        <dbReference type="ARBA" id="ARBA00015804"/>
    </source>
</evidence>
<dbReference type="CDD" id="cd00798">
    <property type="entry name" value="INT_XerDC_C"/>
    <property type="match status" value="1"/>
</dbReference>
<evidence type="ECO:0000256" key="9">
    <source>
        <dbReference type="ARBA" id="ARBA00023172"/>
    </source>
</evidence>
<evidence type="ECO:0000256" key="6">
    <source>
        <dbReference type="ARBA" id="ARBA00022829"/>
    </source>
</evidence>
<dbReference type="InterPro" id="IPR011010">
    <property type="entry name" value="DNA_brk_join_enz"/>
</dbReference>
<dbReference type="Gene3D" id="1.10.150.130">
    <property type="match status" value="1"/>
</dbReference>
<feature type="domain" description="Tyr recombinase" evidence="12">
    <location>
        <begin position="128"/>
        <end position="306"/>
    </location>
</feature>
<evidence type="ECO:0000256" key="2">
    <source>
        <dbReference type="ARBA" id="ARBA00006657"/>
    </source>
</evidence>
<sequence>MTSPRCWSDCYPNWKVVSVAEPLAQQIAEFLSYLRDARQLSKHTLSNYGRDLRRLTGFCEEQQLQSAINIDSAAVRRYSSDLHRRGLASASIARNLSAVRSLFSYLGRAHGLEHNPAIGVQAPKRPRRLPKTLDADQVTQLLAENGDDPTALRDQAMAELFYSSGLRLAELAALDINDIDLNEGMVTVTGKGNKTRKLPVGGPALAAIRRWLELRPKLDTEEAVFTSNRGRRISHRNIQARLQQLGRGNAMQQDVHPHMLRHSFASHMLESSGDLRAVQELLGHANISTTQVYTHLDFQHLANVYDKAHPRARKRRTDTD</sequence>
<evidence type="ECO:0000256" key="10">
    <source>
        <dbReference type="ARBA" id="ARBA00023306"/>
    </source>
</evidence>
<proteinExistence type="inferred from homology"/>
<gene>
    <name evidence="11 14" type="primary">xerC</name>
    <name evidence="14" type="ORF">EYC98_01495</name>
</gene>
<keyword evidence="7 11" id="KW-0229">DNA integration</keyword>
<feature type="active site" description="O-(3'-phospho-DNA)-tyrosine intermediate" evidence="11">
    <location>
        <position position="293"/>
    </location>
</feature>
<evidence type="ECO:0000256" key="11">
    <source>
        <dbReference type="HAMAP-Rule" id="MF_01808"/>
    </source>
</evidence>
<feature type="active site" evidence="11">
    <location>
        <position position="191"/>
    </location>
</feature>
<accession>A0ABT3TBG5</accession>
<dbReference type="InterPro" id="IPR023009">
    <property type="entry name" value="Tyrosine_recombinase_XerC/XerD"/>
</dbReference>
<evidence type="ECO:0000256" key="1">
    <source>
        <dbReference type="ARBA" id="ARBA00004496"/>
    </source>
</evidence>
<feature type="domain" description="Core-binding (CB)" evidence="13">
    <location>
        <begin position="21"/>
        <end position="107"/>
    </location>
</feature>
<evidence type="ECO:0000256" key="7">
    <source>
        <dbReference type="ARBA" id="ARBA00022908"/>
    </source>
</evidence>
<feature type="active site" evidence="11">
    <location>
        <position position="167"/>
    </location>
</feature>
<comment type="caution">
    <text evidence="14">The sequence shown here is derived from an EMBL/GenBank/DDBJ whole genome shotgun (WGS) entry which is preliminary data.</text>
</comment>
<keyword evidence="4 11" id="KW-0963">Cytoplasm</keyword>
<dbReference type="EMBL" id="SHNN01000001">
    <property type="protein sequence ID" value="MCX2979530.1"/>
    <property type="molecule type" value="Genomic_DNA"/>
</dbReference>
<dbReference type="Pfam" id="PF00589">
    <property type="entry name" value="Phage_integrase"/>
    <property type="match status" value="1"/>
</dbReference>
<comment type="subcellular location">
    <subcellularLocation>
        <location evidence="1 11">Cytoplasm</location>
    </subcellularLocation>
</comment>
<dbReference type="NCBIfam" id="TIGR02224">
    <property type="entry name" value="recomb_XerC"/>
    <property type="match status" value="1"/>
</dbReference>
<keyword evidence="6 11" id="KW-0159">Chromosome partition</keyword>
<dbReference type="InterPro" id="IPR050090">
    <property type="entry name" value="Tyrosine_recombinase_XerCD"/>
</dbReference>
<dbReference type="InterPro" id="IPR002104">
    <property type="entry name" value="Integrase_catalytic"/>
</dbReference>
<dbReference type="InterPro" id="IPR011931">
    <property type="entry name" value="Recomb_XerC"/>
</dbReference>
<evidence type="ECO:0000259" key="13">
    <source>
        <dbReference type="PROSITE" id="PS51900"/>
    </source>
</evidence>
<feature type="active site" evidence="11">
    <location>
        <position position="284"/>
    </location>
</feature>
<dbReference type="HAMAP" id="MF_01808">
    <property type="entry name" value="Recomb_XerC_XerD"/>
    <property type="match status" value="1"/>
</dbReference>
<keyword evidence="10 11" id="KW-0131">Cell cycle</keyword>
<evidence type="ECO:0000259" key="12">
    <source>
        <dbReference type="PROSITE" id="PS51898"/>
    </source>
</evidence>
<evidence type="ECO:0000256" key="8">
    <source>
        <dbReference type="ARBA" id="ARBA00023125"/>
    </source>
</evidence>
<dbReference type="SUPFAM" id="SSF56349">
    <property type="entry name" value="DNA breaking-rejoining enzymes"/>
    <property type="match status" value="1"/>
</dbReference>
<feature type="active site" evidence="11">
    <location>
        <position position="261"/>
    </location>
</feature>
<protein>
    <recommendedName>
        <fullName evidence="3 11">Tyrosine recombinase XerC</fullName>
    </recommendedName>
</protein>
<dbReference type="NCBIfam" id="NF001399">
    <property type="entry name" value="PRK00283.1"/>
    <property type="match status" value="1"/>
</dbReference>
<evidence type="ECO:0000313" key="15">
    <source>
        <dbReference type="Proteomes" id="UP001143362"/>
    </source>
</evidence>
<keyword evidence="5 11" id="KW-0132">Cell division</keyword>
<keyword evidence="8 11" id="KW-0238">DNA-binding</keyword>
<comment type="function">
    <text evidence="11">Site-specific tyrosine recombinase, which acts by catalyzing the cutting and rejoining of the recombining DNA molecules. The XerC-XerD complex is essential to convert dimers of the bacterial chromosome into monomers to permit their segregation at cell division. It also contributes to the segregational stability of plasmids.</text>
</comment>
<dbReference type="PANTHER" id="PTHR30349">
    <property type="entry name" value="PHAGE INTEGRASE-RELATED"/>
    <property type="match status" value="1"/>
</dbReference>
<reference evidence="14" key="1">
    <citation type="submission" date="2019-02" db="EMBL/GenBank/DDBJ databases">
        <authorList>
            <person name="Li S.-H."/>
        </authorList>
    </citation>
    <scope>NUCLEOTIDE SEQUENCE</scope>
    <source>
        <strain evidence="14">IMCC14734</strain>
    </source>
</reference>
<dbReference type="PROSITE" id="PS51898">
    <property type="entry name" value="TYR_RECOMBINASE"/>
    <property type="match status" value="1"/>
</dbReference>
<dbReference type="PANTHER" id="PTHR30349:SF81">
    <property type="entry name" value="TYROSINE RECOMBINASE XERC"/>
    <property type="match status" value="1"/>
</dbReference>
<dbReference type="Proteomes" id="UP001143362">
    <property type="component" value="Unassembled WGS sequence"/>
</dbReference>
<comment type="subunit">
    <text evidence="11">Forms a cyclic heterotetrameric complex composed of two molecules of XerC and two molecules of XerD.</text>
</comment>
<dbReference type="Gene3D" id="1.10.443.10">
    <property type="entry name" value="Intergrase catalytic core"/>
    <property type="match status" value="1"/>
</dbReference>
<dbReference type="InterPro" id="IPR004107">
    <property type="entry name" value="Integrase_SAM-like_N"/>
</dbReference>
<evidence type="ECO:0000256" key="4">
    <source>
        <dbReference type="ARBA" id="ARBA00022490"/>
    </source>
</evidence>
<feature type="active site" evidence="11">
    <location>
        <position position="258"/>
    </location>
</feature>
<dbReference type="InterPro" id="IPR013762">
    <property type="entry name" value="Integrase-like_cat_sf"/>
</dbReference>
<evidence type="ECO:0000256" key="5">
    <source>
        <dbReference type="ARBA" id="ARBA00022618"/>
    </source>
</evidence>
<keyword evidence="15" id="KW-1185">Reference proteome</keyword>
<dbReference type="NCBIfam" id="NF040815">
    <property type="entry name" value="recomb_XerA_Arch"/>
    <property type="match status" value="1"/>
</dbReference>
<evidence type="ECO:0000313" key="14">
    <source>
        <dbReference type="EMBL" id="MCX2979530.1"/>
    </source>
</evidence>